<protein>
    <submittedName>
        <fullName evidence="1">14539_t:CDS:1</fullName>
    </submittedName>
</protein>
<gene>
    <name evidence="1" type="ORF">DHETER_LOCUS14972</name>
</gene>
<accession>A0ACA9QL74</accession>
<evidence type="ECO:0000313" key="1">
    <source>
        <dbReference type="EMBL" id="CAG8756308.1"/>
    </source>
</evidence>
<sequence>IGHMQDLLEQEVYLTKRKDSKGRAAKYLVKDTVVALNQRK</sequence>
<dbReference type="EMBL" id="CAJVPU010048828">
    <property type="protein sequence ID" value="CAG8756308.1"/>
    <property type="molecule type" value="Genomic_DNA"/>
</dbReference>
<dbReference type="Proteomes" id="UP000789702">
    <property type="component" value="Unassembled WGS sequence"/>
</dbReference>
<proteinExistence type="predicted"/>
<reference evidence="1" key="1">
    <citation type="submission" date="2021-06" db="EMBL/GenBank/DDBJ databases">
        <authorList>
            <person name="Kallberg Y."/>
            <person name="Tangrot J."/>
            <person name="Rosling A."/>
        </authorList>
    </citation>
    <scope>NUCLEOTIDE SEQUENCE</scope>
    <source>
        <strain evidence="1">IL203A</strain>
    </source>
</reference>
<evidence type="ECO:0000313" key="2">
    <source>
        <dbReference type="Proteomes" id="UP000789702"/>
    </source>
</evidence>
<keyword evidence="2" id="KW-1185">Reference proteome</keyword>
<comment type="caution">
    <text evidence="1">The sequence shown here is derived from an EMBL/GenBank/DDBJ whole genome shotgun (WGS) entry which is preliminary data.</text>
</comment>
<organism evidence="1 2">
    <name type="scientific">Dentiscutata heterogama</name>
    <dbReference type="NCBI Taxonomy" id="1316150"/>
    <lineage>
        <taxon>Eukaryota</taxon>
        <taxon>Fungi</taxon>
        <taxon>Fungi incertae sedis</taxon>
        <taxon>Mucoromycota</taxon>
        <taxon>Glomeromycotina</taxon>
        <taxon>Glomeromycetes</taxon>
        <taxon>Diversisporales</taxon>
        <taxon>Gigasporaceae</taxon>
        <taxon>Dentiscutata</taxon>
    </lineage>
</organism>
<name>A0ACA9QL74_9GLOM</name>
<feature type="non-terminal residue" evidence="1">
    <location>
        <position position="1"/>
    </location>
</feature>